<feature type="transmembrane region" description="Helical" evidence="6">
    <location>
        <begin position="287"/>
        <end position="307"/>
    </location>
</feature>
<evidence type="ECO:0000313" key="8">
    <source>
        <dbReference type="Proteomes" id="UP000001208"/>
    </source>
</evidence>
<feature type="transmembrane region" description="Helical" evidence="6">
    <location>
        <begin position="503"/>
        <end position="524"/>
    </location>
</feature>
<feature type="transmembrane region" description="Helical" evidence="6">
    <location>
        <begin position="447"/>
        <end position="468"/>
    </location>
</feature>
<organism evidence="7 8">
    <name type="scientific">Chloroherpeton thalassium (strain ATCC 35110 / GB-78)</name>
    <dbReference type="NCBI Taxonomy" id="517418"/>
    <lineage>
        <taxon>Bacteria</taxon>
        <taxon>Pseudomonadati</taxon>
        <taxon>Chlorobiota</taxon>
        <taxon>Chlorobiia</taxon>
        <taxon>Chlorobiales</taxon>
        <taxon>Chloroherpetonaceae</taxon>
        <taxon>Chloroherpeton</taxon>
    </lineage>
</organism>
<gene>
    <name evidence="7" type="ordered locus">Ctha_0470</name>
</gene>
<dbReference type="STRING" id="517418.Ctha_0470"/>
<dbReference type="eggNOG" id="COG1297">
    <property type="taxonomic scope" value="Bacteria"/>
</dbReference>
<dbReference type="Pfam" id="PF03169">
    <property type="entry name" value="OPT"/>
    <property type="match status" value="1"/>
</dbReference>
<dbReference type="GO" id="GO:0016020">
    <property type="term" value="C:membrane"/>
    <property type="evidence" value="ECO:0007669"/>
    <property type="project" value="UniProtKB-SubCell"/>
</dbReference>
<keyword evidence="3 6" id="KW-0812">Transmembrane</keyword>
<dbReference type="InterPro" id="IPR045035">
    <property type="entry name" value="YSL-like"/>
</dbReference>
<feature type="transmembrane region" description="Helical" evidence="6">
    <location>
        <begin position="244"/>
        <end position="267"/>
    </location>
</feature>
<dbReference type="AlphaFoldDB" id="B3QUN5"/>
<protein>
    <submittedName>
        <fullName evidence="7">Oligopeptide transporter, OPT superfamily</fullName>
    </submittedName>
</protein>
<comment type="subcellular location">
    <subcellularLocation>
        <location evidence="1">Membrane</location>
        <topology evidence="1">Multi-pass membrane protein</topology>
    </subcellularLocation>
</comment>
<evidence type="ECO:0000256" key="3">
    <source>
        <dbReference type="ARBA" id="ARBA00022692"/>
    </source>
</evidence>
<feature type="transmembrane region" description="Helical" evidence="6">
    <location>
        <begin position="110"/>
        <end position="133"/>
    </location>
</feature>
<dbReference type="PANTHER" id="PTHR31645">
    <property type="entry name" value="OLIGOPEPTIDE TRANSPORTER YGL114W-RELATED"/>
    <property type="match status" value="1"/>
</dbReference>
<evidence type="ECO:0000256" key="6">
    <source>
        <dbReference type="SAM" id="Phobius"/>
    </source>
</evidence>
<keyword evidence="2" id="KW-0813">Transport</keyword>
<proteinExistence type="predicted"/>
<evidence type="ECO:0000256" key="2">
    <source>
        <dbReference type="ARBA" id="ARBA00022448"/>
    </source>
</evidence>
<dbReference type="HOGENOM" id="CLU_010539_3_0_10"/>
<feature type="transmembrane region" description="Helical" evidence="6">
    <location>
        <begin position="544"/>
        <end position="565"/>
    </location>
</feature>
<evidence type="ECO:0000256" key="1">
    <source>
        <dbReference type="ARBA" id="ARBA00004141"/>
    </source>
</evidence>
<dbReference type="PANTHER" id="PTHR31645:SF0">
    <property type="entry name" value="OLIGOPEPTIDE TRANSPORTER YGL114W-RELATED"/>
    <property type="match status" value="1"/>
</dbReference>
<dbReference type="RefSeq" id="WP_012499025.1">
    <property type="nucleotide sequence ID" value="NC_011026.1"/>
</dbReference>
<keyword evidence="4 6" id="KW-1133">Transmembrane helix</keyword>
<dbReference type="Proteomes" id="UP000001208">
    <property type="component" value="Chromosome"/>
</dbReference>
<feature type="transmembrane region" description="Helical" evidence="6">
    <location>
        <begin position="169"/>
        <end position="185"/>
    </location>
</feature>
<sequence>MNHPTNSNTTPSTPNFTLRAILTGMIVGAILTPCNVYSGLKIGWSFNMSITAALLGYALWKIFADVFRAEPWSLQENTYNQTTASAAASIISGGLVAPIPAYTMLTGESLAVPILIFWVFIVSFLGVIVAVGLRRQMLIHDKIPFPSGIATAETITDLHAKGKDSLKKITWLFSTGALSFGLKLLNDMLVSLPRLHLFQPLSGLYTSPGGVKAYTLKKAGFFFDPSLLMLGFGMIIGTRAGISLLLGAVISWLVLPPFLFASGAVAIPDSQSEFWFSELVTWTLWPGVGLMVTSSLTSFGIGLFKLFTKSRETHREQNRFENDENIDEKTAKSYKTVFIFSLLVTLIVLTIAQFQIFNIPMVMGALAVLASMILGIVSSRVSGETGIPPIGALGKVTQLSFGLLNPGNISANLMTANVTGGAAGQSSDLLHDLKAGLLLNVDHRFQVVAQVFGILTGSIVGSLVYLFLIPDPQTQLITAEWPAPAVATWKSVAELMAKGVTHFPAGAIEALIFAAVAGFMLAILENILPEKALNFVPSASAMGLAFIIPASLSLTMFAGAMLVLVLKKINNPFAKSFALVIAAGLVAGESIGGIVAVVWKAMVN</sequence>
<feature type="transmembrane region" description="Helical" evidence="6">
    <location>
        <begin position="577"/>
        <end position="599"/>
    </location>
</feature>
<feature type="transmembrane region" description="Helical" evidence="6">
    <location>
        <begin position="16"/>
        <end position="37"/>
    </location>
</feature>
<name>B3QUN5_CHLT3</name>
<reference evidence="7 8" key="1">
    <citation type="submission" date="2008-06" db="EMBL/GenBank/DDBJ databases">
        <title>Complete sequence of Chloroherpeton thalassium ATCC 35110.</title>
        <authorList>
            <consortium name="US DOE Joint Genome Institute"/>
            <person name="Lucas S."/>
            <person name="Copeland A."/>
            <person name="Lapidus A."/>
            <person name="Glavina del Rio T."/>
            <person name="Dalin E."/>
            <person name="Tice H."/>
            <person name="Bruce D."/>
            <person name="Goodwin L."/>
            <person name="Pitluck S."/>
            <person name="Schmutz J."/>
            <person name="Larimer F."/>
            <person name="Land M."/>
            <person name="Hauser L."/>
            <person name="Kyrpides N."/>
            <person name="Mikhailova N."/>
            <person name="Liu Z."/>
            <person name="Li T."/>
            <person name="Zhao F."/>
            <person name="Overmann J."/>
            <person name="Bryant D.A."/>
            <person name="Richardson P."/>
        </authorList>
    </citation>
    <scope>NUCLEOTIDE SEQUENCE [LARGE SCALE GENOMIC DNA]</scope>
    <source>
        <strain evidence="8">ATCC 35110 / GB-78</strain>
    </source>
</reference>
<dbReference type="OrthoDB" id="9809340at2"/>
<dbReference type="KEGG" id="cts:Ctha_0470"/>
<evidence type="ECO:0000313" key="7">
    <source>
        <dbReference type="EMBL" id="ACF12941.1"/>
    </source>
</evidence>
<keyword evidence="8" id="KW-1185">Reference proteome</keyword>
<feature type="transmembrane region" description="Helical" evidence="6">
    <location>
        <begin position="219"/>
        <end position="237"/>
    </location>
</feature>
<accession>B3QUN5</accession>
<dbReference type="InterPro" id="IPR004813">
    <property type="entry name" value="OPT"/>
</dbReference>
<evidence type="ECO:0000256" key="5">
    <source>
        <dbReference type="ARBA" id="ARBA00023136"/>
    </source>
</evidence>
<dbReference type="EMBL" id="CP001100">
    <property type="protein sequence ID" value="ACF12941.1"/>
    <property type="molecule type" value="Genomic_DNA"/>
</dbReference>
<evidence type="ECO:0000256" key="4">
    <source>
        <dbReference type="ARBA" id="ARBA00022989"/>
    </source>
</evidence>
<feature type="transmembrane region" description="Helical" evidence="6">
    <location>
        <begin position="44"/>
        <end position="63"/>
    </location>
</feature>
<feature type="transmembrane region" description="Helical" evidence="6">
    <location>
        <begin position="337"/>
        <end position="356"/>
    </location>
</feature>
<dbReference type="GO" id="GO:0035673">
    <property type="term" value="F:oligopeptide transmembrane transporter activity"/>
    <property type="evidence" value="ECO:0007669"/>
    <property type="project" value="InterPro"/>
</dbReference>
<keyword evidence="5 6" id="KW-0472">Membrane</keyword>